<dbReference type="SUPFAM" id="SSF53756">
    <property type="entry name" value="UDP-Glycosyltransferase/glycogen phosphorylase"/>
    <property type="match status" value="1"/>
</dbReference>
<dbReference type="Pfam" id="PF13439">
    <property type="entry name" value="Glyco_transf_4"/>
    <property type="match status" value="1"/>
</dbReference>
<dbReference type="Gene3D" id="3.40.50.2000">
    <property type="entry name" value="Glycogen Phosphorylase B"/>
    <property type="match status" value="2"/>
</dbReference>
<dbReference type="Pfam" id="PF00534">
    <property type="entry name" value="Glycos_transf_1"/>
    <property type="match status" value="1"/>
</dbReference>
<comment type="caution">
    <text evidence="5">The sequence shown here is derived from an EMBL/GenBank/DDBJ whole genome shotgun (WGS) entry which is preliminary data.</text>
</comment>
<keyword evidence="2 5" id="KW-0808">Transferase</keyword>
<sequence length="409" mass="46254">MCNRRLPRVLFGRSVARVQRSATNNRPRVVHISTAHPWEDNRILQRECRALSQSGYRVELIAGTEVEREVYGVHIHPVPPERGRFRRITRGVPRALLIARGRRADVYHLHDPELIPLAPLLRRSGASVIFDAHEDLPNQVLDKHYLPRPTRKAAAAFAKALYWFAGYSCHQVIAATNTVANRFPSHRTTVVRNYPQLRQDVEGEYADTTANGLRRNLLVYVGEISVDRGIYEMLAAMKYMPESWRLTLAGPVHPPTLLDSLRREAAWGRVDYYGHVSPGEARNLVARSRIGIVVLHPTRAYVDALPTKLLEYMAEGIPVVASDFPYWRGIVEEESCGLLVDPLDPKVIGEAMSGLAAEQARAEEMGANGRRAIVEEFNWGREKIRLLTMYRSLTGFDDICGDDDEVEHD</sequence>
<reference evidence="5 6" key="1">
    <citation type="submission" date="2019-03" db="EMBL/GenBank/DDBJ databases">
        <title>Draft genome sequences of novel Actinobacteria.</title>
        <authorList>
            <person name="Sahin N."/>
            <person name="Ay H."/>
            <person name="Saygin H."/>
        </authorList>
    </citation>
    <scope>NUCLEOTIDE SEQUENCE [LARGE SCALE GENOMIC DNA]</scope>
    <source>
        <strain evidence="5 6">16K404</strain>
    </source>
</reference>
<gene>
    <name evidence="5" type="ORF">E1161_08460</name>
</gene>
<protein>
    <submittedName>
        <fullName evidence="5">Glycosyltransferase</fullName>
    </submittedName>
</protein>
<keyword evidence="6" id="KW-1185">Reference proteome</keyword>
<dbReference type="AlphaFoldDB" id="A0A4R4UYT9"/>
<name>A0A4R4UYT9_9PSEU</name>
<evidence type="ECO:0000313" key="5">
    <source>
        <dbReference type="EMBL" id="TDC94033.1"/>
    </source>
</evidence>
<dbReference type="EMBL" id="SMKV01000008">
    <property type="protein sequence ID" value="TDC94033.1"/>
    <property type="molecule type" value="Genomic_DNA"/>
</dbReference>
<dbReference type="InterPro" id="IPR001296">
    <property type="entry name" value="Glyco_trans_1"/>
</dbReference>
<evidence type="ECO:0000256" key="2">
    <source>
        <dbReference type="ARBA" id="ARBA00022679"/>
    </source>
</evidence>
<evidence type="ECO:0000259" key="4">
    <source>
        <dbReference type="Pfam" id="PF13439"/>
    </source>
</evidence>
<dbReference type="CDD" id="cd03794">
    <property type="entry name" value="GT4_WbuB-like"/>
    <property type="match status" value="1"/>
</dbReference>
<keyword evidence="1" id="KW-0328">Glycosyltransferase</keyword>
<feature type="domain" description="Glycosyl transferase family 1" evidence="3">
    <location>
        <begin position="214"/>
        <end position="371"/>
    </location>
</feature>
<feature type="domain" description="Glycosyltransferase subfamily 4-like N-terminal" evidence="4">
    <location>
        <begin position="44"/>
        <end position="185"/>
    </location>
</feature>
<dbReference type="OrthoDB" id="9771846at2"/>
<accession>A0A4R4UYT9</accession>
<dbReference type="InterPro" id="IPR028098">
    <property type="entry name" value="Glyco_trans_4-like_N"/>
</dbReference>
<dbReference type="GO" id="GO:0016757">
    <property type="term" value="F:glycosyltransferase activity"/>
    <property type="evidence" value="ECO:0007669"/>
    <property type="project" value="UniProtKB-KW"/>
</dbReference>
<dbReference type="PANTHER" id="PTHR46401">
    <property type="entry name" value="GLYCOSYLTRANSFERASE WBBK-RELATED"/>
    <property type="match status" value="1"/>
</dbReference>
<proteinExistence type="predicted"/>
<evidence type="ECO:0000256" key="1">
    <source>
        <dbReference type="ARBA" id="ARBA00022676"/>
    </source>
</evidence>
<dbReference type="Proteomes" id="UP000294744">
    <property type="component" value="Unassembled WGS sequence"/>
</dbReference>
<dbReference type="PANTHER" id="PTHR46401:SF2">
    <property type="entry name" value="GLYCOSYLTRANSFERASE WBBK-RELATED"/>
    <property type="match status" value="1"/>
</dbReference>
<evidence type="ECO:0000259" key="3">
    <source>
        <dbReference type="Pfam" id="PF00534"/>
    </source>
</evidence>
<evidence type="ECO:0000313" key="6">
    <source>
        <dbReference type="Proteomes" id="UP000294744"/>
    </source>
</evidence>
<organism evidence="5 6">
    <name type="scientific">Saccharopolyspora aridisoli</name>
    <dbReference type="NCBI Taxonomy" id="2530385"/>
    <lineage>
        <taxon>Bacteria</taxon>
        <taxon>Bacillati</taxon>
        <taxon>Actinomycetota</taxon>
        <taxon>Actinomycetes</taxon>
        <taxon>Pseudonocardiales</taxon>
        <taxon>Pseudonocardiaceae</taxon>
        <taxon>Saccharopolyspora</taxon>
    </lineage>
</organism>
<dbReference type="GO" id="GO:0009103">
    <property type="term" value="P:lipopolysaccharide biosynthetic process"/>
    <property type="evidence" value="ECO:0007669"/>
    <property type="project" value="TreeGrafter"/>
</dbReference>